<dbReference type="Gene3D" id="3.40.1090.10">
    <property type="entry name" value="Cytosolic phospholipase A2 catalytic domain"/>
    <property type="match status" value="1"/>
</dbReference>
<dbReference type="Pfam" id="PF13424">
    <property type="entry name" value="TPR_12"/>
    <property type="match status" value="1"/>
</dbReference>
<dbReference type="SUPFAM" id="SSF48452">
    <property type="entry name" value="TPR-like"/>
    <property type="match status" value="3"/>
</dbReference>
<dbReference type="InterPro" id="IPR027417">
    <property type="entry name" value="P-loop_NTPase"/>
</dbReference>
<dbReference type="SUPFAM" id="SSF52540">
    <property type="entry name" value="P-loop containing nucleoside triphosphate hydrolases"/>
    <property type="match status" value="1"/>
</dbReference>
<dbReference type="InterPro" id="IPR053137">
    <property type="entry name" value="NLR-like"/>
</dbReference>
<dbReference type="GO" id="GO:0043531">
    <property type="term" value="F:ADP binding"/>
    <property type="evidence" value="ECO:0007669"/>
    <property type="project" value="InterPro"/>
</dbReference>
<dbReference type="InParanoid" id="G4TCZ1"/>
<dbReference type="STRING" id="1109443.G4TCZ1"/>
<dbReference type="eggNOG" id="KOG4231">
    <property type="taxonomic scope" value="Eukaryota"/>
</dbReference>
<feature type="region of interest" description="Disordered" evidence="1">
    <location>
        <begin position="1241"/>
        <end position="1311"/>
    </location>
</feature>
<dbReference type="PANTHER" id="PTHR46082">
    <property type="entry name" value="ATP/GTP-BINDING PROTEIN-RELATED"/>
    <property type="match status" value="1"/>
</dbReference>
<evidence type="ECO:0000256" key="1">
    <source>
        <dbReference type="SAM" id="MobiDB-lite"/>
    </source>
</evidence>
<dbReference type="HOGENOM" id="CLU_000288_125_6_1"/>
<accession>G4TCZ1</accession>
<dbReference type="Gene3D" id="1.25.40.10">
    <property type="entry name" value="Tetratricopeptide repeat domain"/>
    <property type="match status" value="2"/>
</dbReference>
<gene>
    <name evidence="2" type="ORF">PIIN_03084</name>
</gene>
<comment type="caution">
    <text evidence="2">The sequence shown here is derived from an EMBL/GenBank/DDBJ whole genome shotgun (WGS) entry which is preliminary data.</text>
</comment>
<proteinExistence type="predicted"/>
<dbReference type="SUPFAM" id="SSF52151">
    <property type="entry name" value="FabD/lysophospholipase-like"/>
    <property type="match status" value="1"/>
</dbReference>
<sequence length="1337" mass="150738">MTVPDAKEAFYRLYETIFADARSSRTNRTQLLTEEIKKLLRKYGKDPEMRLLGDQSDCIGFVCASPSTNEQHCRRLRTYRCQEPPSNISVVEAIRASWGAPIFDPVIVGQSEFAEEYGGTGFIFNNPIREAIAEAASHYPVASTVSLLISLGCGRPPISTRTNAESTSLSDPMDRILAENDRVATEIERTISMNQGYYRFSVERGLESIPSPPRIAVRIIEITQYYLREERVQRELEDCLRAGRRAGQLTTRELARWKTKPRSNNHGLPALSAFFVVRRRELDALNEGIFGGYFSGPRIAVVSGMGGVGKTQLILHFALQNADRFKHVFFIDGSSIQTVMNNMVRRVRALGHTCRTVYDALQILGQWDEQTDGRYLIIFDNVDDRSVSIANYFPQSERACIIISTRNHALGSLAPQAHLELGEMSANEAIEALLKVILPPGQRATDEQADIAFTIADELGYFPVALVQAGGYIRERRCLGDYLNRLKRSHQRVLTHPLPEQRDKYQTNLYASLDLTSQELSPRAQQYLHLFSFGHHRNFPLALVDLAAKHHFLLDPVDLLDRDDEFRRTTTLLHDIFCPSGEWVDDDFDDVLVELQRVSLVTLSEDGDQTRVLSMHPLVRTWARDRLPEKEIVAYRNAIARLLSCGSGREGVKLHEHLIPHIRALSANWEDLHVNDRASFADLLAAPGIADDCVQIWESVHRATLKAHGEVSNQTLEVLKRLKLAYQTQGDEKRAMYMQQEIAKLDLVLAQMDRRRPIASDRSGSDFWNRNHPASTWNTSSYRHLVPQSPTPRYSQVEHLQTPGAGPSSPRGSIALVQTYQGRDTASFLAEKELAMRYQQEEQYTEAARVGESLLTYGREQLGPLHGYTLWAQEFVAEMYEMAGQPEQATNHRSTILSQLLRDHGKTDPRTLDALSKLAANYEARKCYREAAKFLATLLQYQQRVKGADQSVEHDTLGRLAEALEMNGQFDQATPFRENLLREARATNNLTNIRVAARKLANNYENRRPIEEAVRLLKEKLSLGYNASDDLSLLPWIIFSEALAAVYEQSGRLEDAITLRVKILELQSTKDRFSEETRVAQSALAQVYEALKRYDKAEVLRRAVVDSYQRQQVLPEYTDATLTAIHQLARNLGLQGKYDELVDIWIPIETDTRLHCGPDHPHTLWATKELAKAYELRKQFVLAEPLWKCLLHQVAPRGAPKLEDKSTVDISQRLVRNLRIQGRDEEALAFAEMYNVGSHSLHLHTPGSATSANSHQNHRQDSSSGNLPTPSLGSVPEHSNDYVEVTTPASALATPSLSESPSDSGSGGFARRFTSLFSRMKLKSKRSKQSSGTAAPP</sequence>
<feature type="compositionally biased region" description="Polar residues" evidence="1">
    <location>
        <begin position="1262"/>
        <end position="1272"/>
    </location>
</feature>
<dbReference type="Proteomes" id="UP000007148">
    <property type="component" value="Unassembled WGS sequence"/>
</dbReference>
<keyword evidence="3" id="KW-1185">Reference proteome</keyword>
<dbReference type="OrthoDB" id="2941463at2759"/>
<evidence type="ECO:0000313" key="2">
    <source>
        <dbReference type="EMBL" id="CCA69184.1"/>
    </source>
</evidence>
<organism evidence="2 3">
    <name type="scientific">Serendipita indica (strain DSM 11827)</name>
    <name type="common">Root endophyte fungus</name>
    <name type="synonym">Piriformospora indica</name>
    <dbReference type="NCBI Taxonomy" id="1109443"/>
    <lineage>
        <taxon>Eukaryota</taxon>
        <taxon>Fungi</taxon>
        <taxon>Dikarya</taxon>
        <taxon>Basidiomycota</taxon>
        <taxon>Agaricomycotina</taxon>
        <taxon>Agaricomycetes</taxon>
        <taxon>Sebacinales</taxon>
        <taxon>Serendipitaceae</taxon>
        <taxon>Serendipita</taxon>
    </lineage>
</organism>
<protein>
    <submittedName>
        <fullName evidence="2">Uncharacterized protein</fullName>
    </submittedName>
</protein>
<name>G4TCZ1_SERID</name>
<dbReference type="PANTHER" id="PTHR46082:SF6">
    <property type="entry name" value="AAA+ ATPASE DOMAIN-CONTAINING PROTEIN-RELATED"/>
    <property type="match status" value="1"/>
</dbReference>
<reference evidence="2 3" key="1">
    <citation type="journal article" date="2011" name="PLoS Pathog.">
        <title>Endophytic Life Strategies Decoded by Genome and Transcriptome Analyses of the Mutualistic Root Symbiont Piriformospora indica.</title>
        <authorList>
            <person name="Zuccaro A."/>
            <person name="Lahrmann U."/>
            <person name="Guldener U."/>
            <person name="Langen G."/>
            <person name="Pfiffi S."/>
            <person name="Biedenkopf D."/>
            <person name="Wong P."/>
            <person name="Samans B."/>
            <person name="Grimm C."/>
            <person name="Basiewicz M."/>
            <person name="Murat C."/>
            <person name="Martin F."/>
            <person name="Kogel K.H."/>
        </authorList>
    </citation>
    <scope>NUCLEOTIDE SEQUENCE [LARGE SCALE GENOMIC DNA]</scope>
    <source>
        <strain evidence="2 3">DSM 11827</strain>
    </source>
</reference>
<dbReference type="InterPro" id="IPR011990">
    <property type="entry name" value="TPR-like_helical_dom_sf"/>
</dbReference>
<dbReference type="Gene3D" id="3.40.50.300">
    <property type="entry name" value="P-loop containing nucleotide triphosphate hydrolases"/>
    <property type="match status" value="1"/>
</dbReference>
<evidence type="ECO:0000313" key="3">
    <source>
        <dbReference type="Proteomes" id="UP000007148"/>
    </source>
</evidence>
<dbReference type="EMBL" id="CAFZ01000049">
    <property type="protein sequence ID" value="CCA69184.1"/>
    <property type="molecule type" value="Genomic_DNA"/>
</dbReference>
<dbReference type="InterPro" id="IPR016035">
    <property type="entry name" value="Acyl_Trfase/lysoPLipase"/>
</dbReference>